<dbReference type="GO" id="GO:0043565">
    <property type="term" value="F:sequence-specific DNA binding"/>
    <property type="evidence" value="ECO:0007669"/>
    <property type="project" value="InterPro"/>
</dbReference>
<protein>
    <submittedName>
        <fullName evidence="5">AraC family transcriptional regulator</fullName>
    </submittedName>
</protein>
<dbReference type="SMART" id="SM00342">
    <property type="entry name" value="HTH_ARAC"/>
    <property type="match status" value="1"/>
</dbReference>
<name>A0A9X3KW57_9HYPH</name>
<dbReference type="RefSeq" id="WP_142914320.1">
    <property type="nucleotide sequence ID" value="NZ_JAPZLN010000005.1"/>
</dbReference>
<evidence type="ECO:0000313" key="8">
    <source>
        <dbReference type="Proteomes" id="UP001151018"/>
    </source>
</evidence>
<dbReference type="Pfam" id="PF12833">
    <property type="entry name" value="HTH_18"/>
    <property type="match status" value="1"/>
</dbReference>
<dbReference type="PROSITE" id="PS00041">
    <property type="entry name" value="HTH_ARAC_FAMILY_1"/>
    <property type="match status" value="1"/>
</dbReference>
<dbReference type="Proteomes" id="UP001151018">
    <property type="component" value="Unassembled WGS sequence"/>
</dbReference>
<dbReference type="InterPro" id="IPR018062">
    <property type="entry name" value="HTH_AraC-typ_CS"/>
</dbReference>
<keyword evidence="2" id="KW-0238">DNA-binding</keyword>
<evidence type="ECO:0000313" key="6">
    <source>
        <dbReference type="EMBL" id="TRA82860.1"/>
    </source>
</evidence>
<organism evidence="5 8">
    <name type="scientific">Agrobacterium salinitolerans</name>
    <dbReference type="NCBI Taxonomy" id="1183413"/>
    <lineage>
        <taxon>Bacteria</taxon>
        <taxon>Pseudomonadati</taxon>
        <taxon>Pseudomonadota</taxon>
        <taxon>Alphaproteobacteria</taxon>
        <taxon>Hyphomicrobiales</taxon>
        <taxon>Rhizobiaceae</taxon>
        <taxon>Rhizobium/Agrobacterium group</taxon>
        <taxon>Agrobacterium</taxon>
    </lineage>
</organism>
<dbReference type="AlphaFoldDB" id="A0A9X3KW57"/>
<keyword evidence="1" id="KW-0805">Transcription regulation</keyword>
<evidence type="ECO:0000313" key="5">
    <source>
        <dbReference type="EMBL" id="MCZ7940756.1"/>
    </source>
</evidence>
<dbReference type="PANTHER" id="PTHR46796:SF12">
    <property type="entry name" value="HTH-TYPE DNA-BINDING TRANSCRIPTIONAL ACTIVATOR EUTR"/>
    <property type="match status" value="1"/>
</dbReference>
<dbReference type="SUPFAM" id="SSF46689">
    <property type="entry name" value="Homeodomain-like"/>
    <property type="match status" value="2"/>
</dbReference>
<dbReference type="InterPro" id="IPR035418">
    <property type="entry name" value="AraC-bd_2"/>
</dbReference>
<sequence>MTAIQATDFKSSYSGTTFEDMVETFSSRFGPFNASPEGLGRDFEWKSGLWSDGTATLIISEFQTEWQAHAVQETPEWLSILLAQTGAIDVTLGGHRVEGPPGKVLVVNNHEAERFHIRGAPHRSEALRLDWGVMVQAVAAIFERPLDGSLALMPVLDFSLHSGELIGNLARAISFGMRDNGPLFRSPIAMSNLTNALADLIVRTVPHRLSHLLDRKVHLIAPRHVHRAVDFMHENIDQPISMSMIAEAAGVSVRTLENGFRAFRETTPAAYLRSIRLKAAREDLLDPFNNQSVKGICLKWGFFHFGRFALAYRAAYGESPSETRKRLPTI</sequence>
<keyword evidence="7" id="KW-1185">Reference proteome</keyword>
<dbReference type="InterPro" id="IPR009057">
    <property type="entry name" value="Homeodomain-like_sf"/>
</dbReference>
<dbReference type="Proteomes" id="UP000319481">
    <property type="component" value="Unassembled WGS sequence"/>
</dbReference>
<evidence type="ECO:0000256" key="3">
    <source>
        <dbReference type="ARBA" id="ARBA00023163"/>
    </source>
</evidence>
<dbReference type="InterPro" id="IPR050204">
    <property type="entry name" value="AraC_XylS_family_regulators"/>
</dbReference>
<dbReference type="PROSITE" id="PS01124">
    <property type="entry name" value="HTH_ARAC_FAMILY_2"/>
    <property type="match status" value="1"/>
</dbReference>
<dbReference type="Gene3D" id="1.10.10.60">
    <property type="entry name" value="Homeodomain-like"/>
    <property type="match status" value="1"/>
</dbReference>
<gene>
    <name evidence="6" type="ORF">EXN23_25795</name>
    <name evidence="5" type="ORF">O9X88_24840</name>
</gene>
<dbReference type="EMBL" id="JAPZLR010000041">
    <property type="protein sequence ID" value="MCZ7940756.1"/>
    <property type="molecule type" value="Genomic_DNA"/>
</dbReference>
<reference evidence="5" key="3">
    <citation type="submission" date="2022-12" db="EMBL/GenBank/DDBJ databases">
        <title>Draft genome sequences of 22 rhizogenic Agrobacterium biovar 1 strains, the causative agent of hairy root disease.</title>
        <authorList>
            <person name="Kim N."/>
            <person name="Vargas P."/>
            <person name="Rediers H."/>
        </authorList>
    </citation>
    <scope>NUCLEOTIDE SEQUENCE</scope>
    <source>
        <strain evidence="5">ST15.13.006</strain>
    </source>
</reference>
<dbReference type="EMBL" id="SGNZ01000031">
    <property type="protein sequence ID" value="TRA82860.1"/>
    <property type="molecule type" value="Genomic_DNA"/>
</dbReference>
<proteinExistence type="predicted"/>
<accession>A0A9X3KW57</accession>
<evidence type="ECO:0000256" key="2">
    <source>
        <dbReference type="ARBA" id="ARBA00023125"/>
    </source>
</evidence>
<dbReference type="InterPro" id="IPR018060">
    <property type="entry name" value="HTH_AraC"/>
</dbReference>
<reference evidence="6 7" key="1">
    <citation type="journal article" date="2019" name="Appl. Microbiol. Biotechnol.">
        <title>Differential efficiency of wild type rhizogenic strains for rol gene transformation of plants.</title>
        <authorList>
            <person name="Desmet S."/>
            <person name="De Keyser E."/>
            <person name="Van Vaerenbergh J."/>
            <person name="Baeyen S."/>
            <person name="Van Huylenbroeck J."/>
            <person name="Geelen D."/>
            <person name="Dhooghe E."/>
        </authorList>
    </citation>
    <scope>NUCLEOTIDE SEQUENCE [LARGE SCALE GENOMIC DNA]</scope>
    <source>
        <strain evidence="6 7">GBBC3283</strain>
    </source>
</reference>
<dbReference type="Pfam" id="PF14525">
    <property type="entry name" value="AraC_binding_2"/>
    <property type="match status" value="1"/>
</dbReference>
<dbReference type="PANTHER" id="PTHR46796">
    <property type="entry name" value="HTH-TYPE TRANSCRIPTIONAL ACTIVATOR RHAS-RELATED"/>
    <property type="match status" value="1"/>
</dbReference>
<dbReference type="GO" id="GO:0003700">
    <property type="term" value="F:DNA-binding transcription factor activity"/>
    <property type="evidence" value="ECO:0007669"/>
    <property type="project" value="InterPro"/>
</dbReference>
<evidence type="ECO:0000313" key="7">
    <source>
        <dbReference type="Proteomes" id="UP000319481"/>
    </source>
</evidence>
<dbReference type="GeneID" id="79864542"/>
<reference evidence="6" key="2">
    <citation type="submission" date="2019-02" db="EMBL/GenBank/DDBJ databases">
        <authorList>
            <person name="Baeyen S."/>
        </authorList>
    </citation>
    <scope>NUCLEOTIDE SEQUENCE</scope>
    <source>
        <strain evidence="6">GBBC3283</strain>
    </source>
</reference>
<comment type="caution">
    <text evidence="5">The sequence shown here is derived from an EMBL/GenBank/DDBJ whole genome shotgun (WGS) entry which is preliminary data.</text>
</comment>
<keyword evidence="3" id="KW-0804">Transcription</keyword>
<evidence type="ECO:0000256" key="1">
    <source>
        <dbReference type="ARBA" id="ARBA00023015"/>
    </source>
</evidence>
<evidence type="ECO:0000259" key="4">
    <source>
        <dbReference type="PROSITE" id="PS01124"/>
    </source>
</evidence>
<feature type="domain" description="HTH araC/xylS-type" evidence="4">
    <location>
        <begin position="226"/>
        <end position="326"/>
    </location>
</feature>